<dbReference type="RefSeq" id="WP_013757946.1">
    <property type="nucleotide sequence ID" value="NC_015500.1"/>
</dbReference>
<protein>
    <recommendedName>
        <fullName evidence="6">Transcription antitermination protein NusB</fullName>
    </recommendedName>
    <alternativeName>
        <fullName evidence="6">Antitermination factor NusB</fullName>
    </alternativeName>
</protein>
<dbReference type="InterPro" id="IPR006027">
    <property type="entry name" value="NusB_RsmB_TIM44"/>
</dbReference>
<dbReference type="SUPFAM" id="SSF48013">
    <property type="entry name" value="NusB-like"/>
    <property type="match status" value="1"/>
</dbReference>
<dbReference type="InterPro" id="IPR035926">
    <property type="entry name" value="NusB-like_sf"/>
</dbReference>
<evidence type="ECO:0000259" key="7">
    <source>
        <dbReference type="Pfam" id="PF01029"/>
    </source>
</evidence>
<evidence type="ECO:0000256" key="3">
    <source>
        <dbReference type="ARBA" id="ARBA00022884"/>
    </source>
</evidence>
<dbReference type="Gene3D" id="1.10.940.10">
    <property type="entry name" value="NusB-like"/>
    <property type="match status" value="1"/>
</dbReference>
<comment type="function">
    <text evidence="6">Involved in transcription antitermination. Required for transcription of ribosomal RNA (rRNA) genes. Binds specifically to the boxA antiterminator sequence of the ribosomal RNA (rrn) operons.</text>
</comment>
<dbReference type="HOGENOM" id="CLU_087843_3_0_12"/>
<evidence type="ECO:0000313" key="8">
    <source>
        <dbReference type="EMBL" id="AEE16227.1"/>
    </source>
</evidence>
<gene>
    <name evidence="6" type="primary">nusB</name>
    <name evidence="8" type="ordered locus">Trebr_0791</name>
</gene>
<keyword evidence="2 6" id="KW-0889">Transcription antitermination</keyword>
<sequence length="138" mass="15558">MARRKGRILAFQALFSWDVGGMSVDELLAFPWMEADVLAKTDEGSLSFARLLIAGTIEHIDEIDSLIKAHLDSWDFERINKVDLAVLRISVYPLLYQHDIHPSIVIDEAIDIAKEFGSGDSFRFINAVLDNIRKDVSP</sequence>
<keyword evidence="5 6" id="KW-0804">Transcription</keyword>
<dbReference type="EMBL" id="CP002696">
    <property type="protein sequence ID" value="AEE16227.1"/>
    <property type="molecule type" value="Genomic_DNA"/>
</dbReference>
<dbReference type="Proteomes" id="UP000006546">
    <property type="component" value="Chromosome"/>
</dbReference>
<dbReference type="NCBIfam" id="TIGR01951">
    <property type="entry name" value="nusB"/>
    <property type="match status" value="1"/>
</dbReference>
<organism evidence="8 9">
    <name type="scientific">Treponema brennaborense (strain DSM 12168 / CIP 105900 / DD5/3)</name>
    <dbReference type="NCBI Taxonomy" id="906968"/>
    <lineage>
        <taxon>Bacteria</taxon>
        <taxon>Pseudomonadati</taxon>
        <taxon>Spirochaetota</taxon>
        <taxon>Spirochaetia</taxon>
        <taxon>Spirochaetales</taxon>
        <taxon>Treponemataceae</taxon>
        <taxon>Treponema</taxon>
    </lineage>
</organism>
<keyword evidence="3 6" id="KW-0694">RNA-binding</keyword>
<evidence type="ECO:0000256" key="4">
    <source>
        <dbReference type="ARBA" id="ARBA00023015"/>
    </source>
</evidence>
<dbReference type="AlphaFoldDB" id="F4LIQ2"/>
<dbReference type="STRING" id="906968.Trebr_0791"/>
<evidence type="ECO:0000256" key="6">
    <source>
        <dbReference type="HAMAP-Rule" id="MF_00073"/>
    </source>
</evidence>
<comment type="similarity">
    <text evidence="1 6">Belongs to the NusB family.</text>
</comment>
<dbReference type="OrthoDB" id="9811381at2"/>
<evidence type="ECO:0000256" key="2">
    <source>
        <dbReference type="ARBA" id="ARBA00022814"/>
    </source>
</evidence>
<keyword evidence="9" id="KW-1185">Reference proteome</keyword>
<name>F4LIQ2_TREBD</name>
<evidence type="ECO:0000256" key="5">
    <source>
        <dbReference type="ARBA" id="ARBA00023163"/>
    </source>
</evidence>
<proteinExistence type="inferred from homology"/>
<dbReference type="eggNOG" id="COG0781">
    <property type="taxonomic scope" value="Bacteria"/>
</dbReference>
<dbReference type="PANTHER" id="PTHR11078:SF3">
    <property type="entry name" value="ANTITERMINATION NUSB DOMAIN-CONTAINING PROTEIN"/>
    <property type="match status" value="1"/>
</dbReference>
<dbReference type="GO" id="GO:0003723">
    <property type="term" value="F:RNA binding"/>
    <property type="evidence" value="ECO:0007669"/>
    <property type="project" value="UniProtKB-UniRule"/>
</dbReference>
<dbReference type="Pfam" id="PF01029">
    <property type="entry name" value="NusB"/>
    <property type="match status" value="1"/>
</dbReference>
<dbReference type="KEGG" id="tbe:Trebr_0791"/>
<dbReference type="GO" id="GO:0006353">
    <property type="term" value="P:DNA-templated transcription termination"/>
    <property type="evidence" value="ECO:0007669"/>
    <property type="project" value="UniProtKB-UniRule"/>
</dbReference>
<keyword evidence="4 6" id="KW-0805">Transcription regulation</keyword>
<dbReference type="GO" id="GO:0005829">
    <property type="term" value="C:cytosol"/>
    <property type="evidence" value="ECO:0007669"/>
    <property type="project" value="TreeGrafter"/>
</dbReference>
<dbReference type="PANTHER" id="PTHR11078">
    <property type="entry name" value="N UTILIZATION SUBSTANCE PROTEIN B-RELATED"/>
    <property type="match status" value="1"/>
</dbReference>
<evidence type="ECO:0000313" key="9">
    <source>
        <dbReference type="Proteomes" id="UP000006546"/>
    </source>
</evidence>
<accession>F4LIQ2</accession>
<dbReference type="InterPro" id="IPR011605">
    <property type="entry name" value="NusB_fam"/>
</dbReference>
<dbReference type="CDD" id="cd00619">
    <property type="entry name" value="Terminator_NusB"/>
    <property type="match status" value="1"/>
</dbReference>
<reference evidence="9" key="1">
    <citation type="submission" date="2011-04" db="EMBL/GenBank/DDBJ databases">
        <title>The complete genome of Treponema brennaborense DSM 12168.</title>
        <authorList>
            <person name="Lucas S."/>
            <person name="Han J."/>
            <person name="Lapidus A."/>
            <person name="Bruce D."/>
            <person name="Goodwin L."/>
            <person name="Pitluck S."/>
            <person name="Peters L."/>
            <person name="Kyrpides N."/>
            <person name="Mavromatis K."/>
            <person name="Ivanova N."/>
            <person name="Mikhailova N."/>
            <person name="Pagani I."/>
            <person name="Teshima H."/>
            <person name="Detter J.C."/>
            <person name="Tapia R."/>
            <person name="Han C."/>
            <person name="Land M."/>
            <person name="Hauser L."/>
            <person name="Markowitz V."/>
            <person name="Cheng J.-F."/>
            <person name="Hugenholtz P."/>
            <person name="Woyke T."/>
            <person name="Wu D."/>
            <person name="Gronow S."/>
            <person name="Wellnitz S."/>
            <person name="Brambilla E."/>
            <person name="Klenk H.-P."/>
            <person name="Eisen J.A."/>
        </authorList>
    </citation>
    <scope>NUCLEOTIDE SEQUENCE [LARGE SCALE GENOMIC DNA]</scope>
    <source>
        <strain evidence="9">DSM 12168 / CIP 105900 / DD5/3</strain>
    </source>
</reference>
<evidence type="ECO:0000256" key="1">
    <source>
        <dbReference type="ARBA" id="ARBA00005952"/>
    </source>
</evidence>
<feature type="domain" description="NusB/RsmB/TIM44" evidence="7">
    <location>
        <begin position="5"/>
        <end position="133"/>
    </location>
</feature>
<dbReference type="HAMAP" id="MF_00073">
    <property type="entry name" value="NusB"/>
    <property type="match status" value="1"/>
</dbReference>
<dbReference type="GO" id="GO:0031564">
    <property type="term" value="P:transcription antitermination"/>
    <property type="evidence" value="ECO:0007669"/>
    <property type="project" value="UniProtKB-KW"/>
</dbReference>